<dbReference type="EMBL" id="NHPA01000046">
    <property type="protein sequence ID" value="OYR67085.1"/>
    <property type="molecule type" value="Genomic_DNA"/>
</dbReference>
<evidence type="ECO:0000313" key="6">
    <source>
        <dbReference type="Proteomes" id="UP000216925"/>
    </source>
</evidence>
<reference evidence="4 5" key="1">
    <citation type="journal article" date="2014" name="Front. Microbiol.">
        <title>Population and genomic analysis of the genus Halorubrum.</title>
        <authorList>
            <person name="Fullmer M.S."/>
            <person name="Soucy S.M."/>
            <person name="Swithers K.S."/>
            <person name="Makkay A.M."/>
            <person name="Wheeler R."/>
            <person name="Ventosa A."/>
            <person name="Gogarten J.P."/>
            <person name="Papke R.T."/>
        </authorList>
    </citation>
    <scope>NUCLEOTIDE SEQUENCE [LARGE SCALE GENOMIC DNA]</scope>
    <source>
        <strain evidence="3 6">Ec15</strain>
        <strain evidence="2 4">Ga2p</strain>
        <strain evidence="1 5">Ga36</strain>
    </source>
</reference>
<proteinExistence type="predicted"/>
<evidence type="ECO:0000313" key="1">
    <source>
        <dbReference type="EMBL" id="OYR63015.1"/>
    </source>
</evidence>
<evidence type="ECO:0000313" key="3">
    <source>
        <dbReference type="EMBL" id="OYR75932.1"/>
    </source>
</evidence>
<dbReference type="EMBL" id="NHOZ01000081">
    <property type="protein sequence ID" value="OYR63015.1"/>
    <property type="molecule type" value="Genomic_DNA"/>
</dbReference>
<dbReference type="Proteomes" id="UP000215607">
    <property type="component" value="Unassembled WGS sequence"/>
</dbReference>
<dbReference type="EMBL" id="NHPD01000005">
    <property type="protein sequence ID" value="OYR75932.1"/>
    <property type="molecule type" value="Genomic_DNA"/>
</dbReference>
<dbReference type="RefSeq" id="WP_094494268.1">
    <property type="nucleotide sequence ID" value="NZ_JAQLTW010000005.1"/>
</dbReference>
<evidence type="ECO:0000313" key="2">
    <source>
        <dbReference type="EMBL" id="OYR67085.1"/>
    </source>
</evidence>
<protein>
    <recommendedName>
        <fullName evidence="7">UBC core domain-containing protein</fullName>
    </recommendedName>
</protein>
<dbReference type="Proteomes" id="UP000215731">
    <property type="component" value="Unassembled WGS sequence"/>
</dbReference>
<dbReference type="InterPro" id="IPR016135">
    <property type="entry name" value="UBQ-conjugating_enzyme/RWD"/>
</dbReference>
<sequence length="139" mass="16084">MDPKRVIPEVQNLHALIKERQNPIMSYDLLDDKTVTIELLKFPDGWENDEGTHFGTVIFDLSRSYPKKQPKVYVSADLRYEGDSPHVLYNQSAAPDGFTKYCIHRLSDWDPDQHSLTTMFNLLEVSLEHPRSKNPLQEA</sequence>
<evidence type="ECO:0000313" key="4">
    <source>
        <dbReference type="Proteomes" id="UP000215607"/>
    </source>
</evidence>
<organism evidence="3 6">
    <name type="scientific">Halorubrum ezzemoulense</name>
    <name type="common">Halorubrum chaoviator</name>
    <dbReference type="NCBI Taxonomy" id="337243"/>
    <lineage>
        <taxon>Archaea</taxon>
        <taxon>Methanobacteriati</taxon>
        <taxon>Methanobacteriota</taxon>
        <taxon>Stenosarchaea group</taxon>
        <taxon>Halobacteria</taxon>
        <taxon>Halobacteriales</taxon>
        <taxon>Haloferacaceae</taxon>
        <taxon>Halorubrum</taxon>
    </lineage>
</organism>
<gene>
    <name evidence="3" type="ORF">DJ76_00795</name>
    <name evidence="2" type="ORF">DJ79_09920</name>
    <name evidence="1" type="ORF">DJ80_08840</name>
</gene>
<accession>A0A256K5V9</accession>
<comment type="caution">
    <text evidence="3">The sequence shown here is derived from an EMBL/GenBank/DDBJ whole genome shotgun (WGS) entry which is preliminary data.</text>
</comment>
<dbReference type="Proteomes" id="UP000216925">
    <property type="component" value="Unassembled WGS sequence"/>
</dbReference>
<name>A0A256K5V9_HALEZ</name>
<reference evidence="3" key="2">
    <citation type="submission" date="2017-05" db="EMBL/GenBank/DDBJ databases">
        <authorList>
            <person name="Song R."/>
            <person name="Chenine A.L."/>
            <person name="Ruprecht R.M."/>
        </authorList>
    </citation>
    <scope>NUCLEOTIDE SEQUENCE</scope>
    <source>
        <strain evidence="3">Ec15</strain>
        <strain evidence="2">Ga2p</strain>
        <strain evidence="1">Ga36</strain>
    </source>
</reference>
<evidence type="ECO:0008006" key="7">
    <source>
        <dbReference type="Google" id="ProtNLM"/>
    </source>
</evidence>
<dbReference type="AlphaFoldDB" id="A0A256K5V9"/>
<evidence type="ECO:0000313" key="5">
    <source>
        <dbReference type="Proteomes" id="UP000215731"/>
    </source>
</evidence>
<dbReference type="SUPFAM" id="SSF54495">
    <property type="entry name" value="UBC-like"/>
    <property type="match status" value="1"/>
</dbReference>